<evidence type="ECO:0000256" key="1">
    <source>
        <dbReference type="ARBA" id="ARBA00022603"/>
    </source>
</evidence>
<dbReference type="PROSITE" id="PS51165">
    <property type="entry name" value="THUMP"/>
    <property type="match status" value="1"/>
</dbReference>
<dbReference type="InterPro" id="IPR000241">
    <property type="entry name" value="RlmKL-like_Mtase"/>
</dbReference>
<dbReference type="PANTHER" id="PTHR47313:SF1">
    <property type="entry name" value="RIBOSOMAL RNA LARGE SUBUNIT METHYLTRANSFERASE K_L"/>
    <property type="match status" value="1"/>
</dbReference>
<dbReference type="GO" id="GO:0008990">
    <property type="term" value="F:rRNA (guanine-N2-)-methyltransferase activity"/>
    <property type="evidence" value="ECO:0007669"/>
    <property type="project" value="TreeGrafter"/>
</dbReference>
<dbReference type="SUPFAM" id="SSF53335">
    <property type="entry name" value="S-adenosyl-L-methionine-dependent methyltransferases"/>
    <property type="match status" value="1"/>
</dbReference>
<reference evidence="5 6" key="1">
    <citation type="submission" date="2021-05" db="EMBL/GenBank/DDBJ databases">
        <authorList>
            <person name="Zhang Z.D."/>
            <person name="Osman G."/>
        </authorList>
    </citation>
    <scope>NUCLEOTIDE SEQUENCE [LARGE SCALE GENOMIC DNA]</scope>
    <source>
        <strain evidence="5 6">KCTC 32217</strain>
    </source>
</reference>
<evidence type="ECO:0000313" key="6">
    <source>
        <dbReference type="Proteomes" id="UP001319104"/>
    </source>
</evidence>
<name>A0AAP2G5K2_9BACT</name>
<evidence type="ECO:0000259" key="4">
    <source>
        <dbReference type="PROSITE" id="PS51165"/>
    </source>
</evidence>
<dbReference type="GO" id="GO:0070043">
    <property type="term" value="F:rRNA (guanine-N7-)-methyltransferase activity"/>
    <property type="evidence" value="ECO:0007669"/>
    <property type="project" value="TreeGrafter"/>
</dbReference>
<keyword evidence="1 5" id="KW-0489">Methyltransferase</keyword>
<protein>
    <submittedName>
        <fullName evidence="5">Class I SAM-dependent RNA methyltransferase</fullName>
    </submittedName>
</protein>
<organism evidence="5 6">
    <name type="scientific">Litoribacter ruber</name>
    <dbReference type="NCBI Taxonomy" id="702568"/>
    <lineage>
        <taxon>Bacteria</taxon>
        <taxon>Pseudomonadati</taxon>
        <taxon>Bacteroidota</taxon>
        <taxon>Cytophagia</taxon>
        <taxon>Cytophagales</taxon>
        <taxon>Cyclobacteriaceae</taxon>
        <taxon>Litoribacter</taxon>
    </lineage>
</organism>
<dbReference type="InterPro" id="IPR054170">
    <property type="entry name" value="RlmL_1st"/>
</dbReference>
<comment type="caution">
    <text evidence="5">The sequence shown here is derived from an EMBL/GenBank/DDBJ whole genome shotgun (WGS) entry which is preliminary data.</text>
</comment>
<dbReference type="Gene3D" id="3.30.2130.30">
    <property type="match status" value="1"/>
</dbReference>
<dbReference type="CDD" id="cd11715">
    <property type="entry name" value="THUMP_AdoMetMT"/>
    <property type="match status" value="1"/>
</dbReference>
<dbReference type="InterPro" id="IPR029063">
    <property type="entry name" value="SAM-dependent_MTases_sf"/>
</dbReference>
<dbReference type="Pfam" id="PF01170">
    <property type="entry name" value="UPF0020"/>
    <property type="match status" value="1"/>
</dbReference>
<keyword evidence="6" id="KW-1185">Reference proteome</keyword>
<dbReference type="Proteomes" id="UP001319104">
    <property type="component" value="Unassembled WGS sequence"/>
</dbReference>
<dbReference type="RefSeq" id="WP_213945479.1">
    <property type="nucleotide sequence ID" value="NZ_JAHBGI010000002.1"/>
</dbReference>
<gene>
    <name evidence="5" type="ORF">KI659_11485</name>
</gene>
<sequence>MNDFGQKGKVVITCKDRFAPYLEKELVELGFKPKKVNRTSIELYASLNECIYLNLHLRTASHVLFEIKSFYLQHADDIYRRVKALPWENYIANDTYFSVSSHVENESVDNPLFVNVRIKDAIVDRFRENTGSRPDSGSEYLGAVFQMYWKDKQAILYINTSGDTIAKHGYRKIPGKAPMLEALVSATLMAADWNGEGVLVNPMCGSGTVAIEAAMVATNRYPGLYRDQYAFQYIKGYDEAVFDQMKADLKSKVNDNIAVTIIANDISEIAINGALENAKVAGVKDHIIFEKGDFADVELPETEKGIIFINPEYGERLGEETELEETYKRIGDYMKQKGAGYTGYIFTGNLDLAKKIGLKAKRRMEFYNGTLDCRLLKYELYKGSKE</sequence>
<dbReference type="Pfam" id="PF22020">
    <property type="entry name" value="RlmL_1st"/>
    <property type="match status" value="1"/>
</dbReference>
<dbReference type="Gene3D" id="3.40.50.150">
    <property type="entry name" value="Vaccinia Virus protein VP39"/>
    <property type="match status" value="1"/>
</dbReference>
<dbReference type="EMBL" id="JAHCMY010000005">
    <property type="protein sequence ID" value="MBS9524633.1"/>
    <property type="molecule type" value="Genomic_DNA"/>
</dbReference>
<evidence type="ECO:0000256" key="3">
    <source>
        <dbReference type="PROSITE-ProRule" id="PRU00529"/>
    </source>
</evidence>
<dbReference type="PANTHER" id="PTHR47313">
    <property type="entry name" value="RIBOSOMAL RNA LARGE SUBUNIT METHYLTRANSFERASE K/L"/>
    <property type="match status" value="1"/>
</dbReference>
<evidence type="ECO:0000256" key="2">
    <source>
        <dbReference type="ARBA" id="ARBA00022679"/>
    </source>
</evidence>
<dbReference type="GO" id="GO:0003723">
    <property type="term" value="F:RNA binding"/>
    <property type="evidence" value="ECO:0007669"/>
    <property type="project" value="UniProtKB-UniRule"/>
</dbReference>
<dbReference type="Pfam" id="PF02926">
    <property type="entry name" value="THUMP"/>
    <property type="match status" value="1"/>
</dbReference>
<evidence type="ECO:0000313" key="5">
    <source>
        <dbReference type="EMBL" id="MBS9524633.1"/>
    </source>
</evidence>
<keyword evidence="3" id="KW-0694">RNA-binding</keyword>
<dbReference type="InterPro" id="IPR004114">
    <property type="entry name" value="THUMP_dom"/>
</dbReference>
<accession>A0AAP2G5K2</accession>
<dbReference type="AlphaFoldDB" id="A0AAP2G5K2"/>
<keyword evidence="2" id="KW-0808">Transferase</keyword>
<proteinExistence type="predicted"/>
<feature type="domain" description="THUMP" evidence="4">
    <location>
        <begin position="49"/>
        <end position="160"/>
    </location>
</feature>